<dbReference type="Gene3D" id="1.20.1060.20">
    <property type="match status" value="1"/>
</dbReference>
<evidence type="ECO:0000256" key="1">
    <source>
        <dbReference type="ARBA" id="ARBA00022490"/>
    </source>
</evidence>
<sequence>MRLKSLDIKGFKSFADRTVINFGEDVIGIVGSNGCGKSNIVDSIRWVLGEQKTSQLRSESMTSVIFNGTKGRKASGLAEVSLTFTNDKGILPLEYQEVTIKRILYKDGSSEYQLNGIKCRLKDISNLLVDTGMGSDSYAIIALGMVDDLLQDKDNSRLKLFEQAAGISKYKSRKKETFSKLKATESDLSRVEDLLFEIQKNLKSLERQAKRAKRYFELKEEYRRLSLELSYFRISEYKAAYKHLDKQIEEEKKKKKALDEDVARLEKRVERGRNGNLDKEKELAEAQKKLNNLVGKIKGKENDQKILTQKSLFLQQNNEKLDERIASNRKRIAETEQNIELQSDQLDEQYKLGKELTSQLSEAKEILETIRNKHGNVKKELEDFLIEQRSLNNAVFEQEKQAAVLQNQEESATKNIERLARVLDQRASEVSGITSQASQLARAQQEQEVTLVDLKKSEELRKKKLEETEQALDTAKENLSVKNRSLDAKRNEYKLLKSLVENMDGFSESIKFLSKNRSWSDNAPLLSDVFYCQPEYRAAVENYLEAYLSYYVVQNFTEALQAIDLLDEHKKGKANFFLMEQFPKEKKTQKKADKGIRALDVLEYDARYQALAEHLLGEVYIVAEKVGVEELDNERIWLTKDGKYTQRGYSIRGGSVGAFEGKKIGRKKNLELLETQIEGLRETAQILDDEVKDLRLTQQGLRQNNQQGEIQKLEKQLNETVRQAITIKSKLDSFEQFRKENEEQKIAYLEQIDQYKAAQKAVQIELTKVQKLLKQLKESVSEKDASAQAIADDMADASSNYNKKHIEQVRHQNGMASIEKELDFSHRQYKELKDQRKQDEAILNESGGDLTTTQKDIENGKVQLHEWYEVKRTYQETVGIAEKAYFEARGDMADTEKKLRDQQKQQTQGLELIGKLDHKFNEVKLQLTSIAERLNVEFEVKINDLVNESPNPEFEEAVLESNVERLRKQLANYGPINPMAIEAYDEIQGRNKLIIEQRDDLLESKENLLATIAEIEAKATERFMAAFNQARIYFVEVFRSLFHKDDTCDLKLTNPETPLESKIEIVAKPKGKRPLSINQLSGGEKTLTATALLFSLYLLKPAPFCIFDEVDAPLDDANIAKFNNIVKDFSKNSQFVIVTHNKKTMEAVDIMYGVTMVKGISRVVPVDFREMEMVT</sequence>
<comment type="caution">
    <text evidence="6">Lacks conserved residue(s) required for the propagation of feature annotation.</text>
</comment>
<feature type="coiled-coil region" evidence="6">
    <location>
        <begin position="458"/>
        <end position="492"/>
    </location>
</feature>
<protein>
    <recommendedName>
        <fullName evidence="6">Chromosome partition protein Smc</fullName>
    </recommendedName>
</protein>
<proteinExistence type="inferred from homology"/>
<evidence type="ECO:0000313" key="9">
    <source>
        <dbReference type="EMBL" id="CAA6808195.1"/>
    </source>
</evidence>
<evidence type="ECO:0000256" key="2">
    <source>
        <dbReference type="ARBA" id="ARBA00022741"/>
    </source>
</evidence>
<dbReference type="SMART" id="SM00968">
    <property type="entry name" value="SMC_hinge"/>
    <property type="match status" value="1"/>
</dbReference>
<dbReference type="SUPFAM" id="SSF52540">
    <property type="entry name" value="P-loop containing nucleoside triphosphate hydrolases"/>
    <property type="match status" value="2"/>
</dbReference>
<keyword evidence="1 6" id="KW-0963">Cytoplasm</keyword>
<dbReference type="EMBL" id="CACVAQ010000139">
    <property type="protein sequence ID" value="CAA6808195.1"/>
    <property type="molecule type" value="Genomic_DNA"/>
</dbReference>
<organism evidence="9">
    <name type="scientific">uncultured Aureispira sp</name>
    <dbReference type="NCBI Taxonomy" id="1331704"/>
    <lineage>
        <taxon>Bacteria</taxon>
        <taxon>Pseudomonadati</taxon>
        <taxon>Bacteroidota</taxon>
        <taxon>Saprospiria</taxon>
        <taxon>Saprospirales</taxon>
        <taxon>Saprospiraceae</taxon>
        <taxon>Aureispira</taxon>
        <taxon>environmental samples</taxon>
    </lineage>
</organism>
<dbReference type="SUPFAM" id="SSF75553">
    <property type="entry name" value="Smc hinge domain"/>
    <property type="match status" value="1"/>
</dbReference>
<comment type="similarity">
    <text evidence="6">Belongs to the SMC family.</text>
</comment>
<dbReference type="GO" id="GO:0005524">
    <property type="term" value="F:ATP binding"/>
    <property type="evidence" value="ECO:0007669"/>
    <property type="project" value="UniProtKB-UniRule"/>
</dbReference>
<dbReference type="InterPro" id="IPR010935">
    <property type="entry name" value="SMC_hinge"/>
</dbReference>
<feature type="coiled-coil region" evidence="6">
    <location>
        <begin position="670"/>
        <end position="779"/>
    </location>
</feature>
<dbReference type="AlphaFoldDB" id="A0A6S6SUA3"/>
<evidence type="ECO:0000256" key="3">
    <source>
        <dbReference type="ARBA" id="ARBA00022840"/>
    </source>
</evidence>
<name>A0A6S6SUA3_9BACT</name>
<dbReference type="GO" id="GO:0003677">
    <property type="term" value="F:DNA binding"/>
    <property type="evidence" value="ECO:0007669"/>
    <property type="project" value="UniProtKB-UniRule"/>
</dbReference>
<evidence type="ECO:0000256" key="5">
    <source>
        <dbReference type="ARBA" id="ARBA00023125"/>
    </source>
</evidence>
<dbReference type="GO" id="GO:0007059">
    <property type="term" value="P:chromosome segregation"/>
    <property type="evidence" value="ECO:0007669"/>
    <property type="project" value="UniProtKB-UniRule"/>
</dbReference>
<dbReference type="Gene3D" id="3.30.70.1620">
    <property type="match status" value="1"/>
</dbReference>
<comment type="subcellular location">
    <subcellularLocation>
        <location evidence="6">Cytoplasm</location>
    </subcellularLocation>
</comment>
<dbReference type="Pfam" id="PF06470">
    <property type="entry name" value="SMC_hinge"/>
    <property type="match status" value="1"/>
</dbReference>
<evidence type="ECO:0000256" key="4">
    <source>
        <dbReference type="ARBA" id="ARBA00023054"/>
    </source>
</evidence>
<keyword evidence="4 6" id="KW-0175">Coiled coil</keyword>
<dbReference type="GO" id="GO:0030261">
    <property type="term" value="P:chromosome condensation"/>
    <property type="evidence" value="ECO:0007669"/>
    <property type="project" value="InterPro"/>
</dbReference>
<accession>A0A6S6SUA3</accession>
<dbReference type="PANTHER" id="PTHR43977">
    <property type="entry name" value="STRUCTURAL MAINTENANCE OF CHROMOSOMES PROTEIN 3"/>
    <property type="match status" value="1"/>
</dbReference>
<dbReference type="GO" id="GO:0016887">
    <property type="term" value="F:ATP hydrolysis activity"/>
    <property type="evidence" value="ECO:0007669"/>
    <property type="project" value="InterPro"/>
</dbReference>
<dbReference type="InterPro" id="IPR036277">
    <property type="entry name" value="SMC_hinge_sf"/>
</dbReference>
<dbReference type="Pfam" id="PF02463">
    <property type="entry name" value="SMC_N"/>
    <property type="match status" value="1"/>
</dbReference>
<comment type="function">
    <text evidence="6">Required for chromosome condensation and partitioning.</text>
</comment>
<comment type="subunit">
    <text evidence="6">Homodimer.</text>
</comment>
<dbReference type="HAMAP" id="MF_01894">
    <property type="entry name" value="Smc_prok"/>
    <property type="match status" value="1"/>
</dbReference>
<dbReference type="InterPro" id="IPR011890">
    <property type="entry name" value="SMC_prok"/>
</dbReference>
<dbReference type="GO" id="GO:0005737">
    <property type="term" value="C:cytoplasm"/>
    <property type="evidence" value="ECO:0007669"/>
    <property type="project" value="UniProtKB-SubCell"/>
</dbReference>
<reference evidence="9" key="1">
    <citation type="submission" date="2020-01" db="EMBL/GenBank/DDBJ databases">
        <authorList>
            <person name="Meier V. D."/>
            <person name="Meier V D."/>
        </authorList>
    </citation>
    <scope>NUCLEOTIDE SEQUENCE</scope>
    <source>
        <strain evidence="9">HLG_WM_MAG_10</strain>
    </source>
</reference>
<evidence type="ECO:0000256" key="7">
    <source>
        <dbReference type="SAM" id="MobiDB-lite"/>
    </source>
</evidence>
<feature type="domain" description="SMC hinge" evidence="8">
    <location>
        <begin position="520"/>
        <end position="631"/>
    </location>
</feature>
<evidence type="ECO:0000256" key="6">
    <source>
        <dbReference type="HAMAP-Rule" id="MF_01894"/>
    </source>
</evidence>
<comment type="domain">
    <text evidence="6">Contains large globular domains required for ATP hydrolysis at each terminus and a third globular domain forming a flexible hinge near the middle of the molecule. These domains are separated by coiled-coil structures.</text>
</comment>
<dbReference type="PIRSF" id="PIRSF005719">
    <property type="entry name" value="SMC"/>
    <property type="match status" value="1"/>
</dbReference>
<keyword evidence="2 6" id="KW-0547">Nucleotide-binding</keyword>
<dbReference type="InterPro" id="IPR027417">
    <property type="entry name" value="P-loop_NTPase"/>
</dbReference>
<dbReference type="GO" id="GO:0007062">
    <property type="term" value="P:sister chromatid cohesion"/>
    <property type="evidence" value="ECO:0007669"/>
    <property type="project" value="InterPro"/>
</dbReference>
<feature type="region of interest" description="Disordered" evidence="7">
    <location>
        <begin position="835"/>
        <end position="854"/>
    </location>
</feature>
<dbReference type="InterPro" id="IPR024704">
    <property type="entry name" value="SMC"/>
</dbReference>
<keyword evidence="3 6" id="KW-0067">ATP-binding</keyword>
<keyword evidence="5 6" id="KW-0238">DNA-binding</keyword>
<gene>
    <name evidence="6" type="primary">smc</name>
    <name evidence="9" type="ORF">HELGO_WM13394</name>
</gene>
<dbReference type="Gene3D" id="3.40.50.300">
    <property type="entry name" value="P-loop containing nucleotide triphosphate hydrolases"/>
    <property type="match status" value="2"/>
</dbReference>
<feature type="coiled-coil region" evidence="6">
    <location>
        <begin position="188"/>
        <end position="422"/>
    </location>
</feature>
<dbReference type="GO" id="GO:0005694">
    <property type="term" value="C:chromosome"/>
    <property type="evidence" value="ECO:0007669"/>
    <property type="project" value="InterPro"/>
</dbReference>
<evidence type="ECO:0000259" key="8">
    <source>
        <dbReference type="SMART" id="SM00968"/>
    </source>
</evidence>
<dbReference type="GO" id="GO:0006260">
    <property type="term" value="P:DNA replication"/>
    <property type="evidence" value="ECO:0007669"/>
    <property type="project" value="UniProtKB-UniRule"/>
</dbReference>
<dbReference type="InterPro" id="IPR003395">
    <property type="entry name" value="RecF/RecN/SMC_N"/>
</dbReference>
<dbReference type="NCBIfam" id="TIGR02168">
    <property type="entry name" value="SMC_prok_B"/>
    <property type="match status" value="1"/>
</dbReference>